<keyword evidence="1" id="KW-0175">Coiled coil</keyword>
<dbReference type="Proteomes" id="UP000509594">
    <property type="component" value="Chromosome"/>
</dbReference>
<reference evidence="2 3" key="1">
    <citation type="submission" date="2020-06" db="EMBL/GenBank/DDBJ databases">
        <title>Methanolobus halotolerans sp. nov., isolated from a saline lake Tus in Siberia.</title>
        <authorList>
            <person name="Shen Y."/>
            <person name="Chen S.-C."/>
            <person name="Lai M.-C."/>
            <person name="Huang H.-H."/>
            <person name="Chiu H.-H."/>
            <person name="Tang S.-L."/>
            <person name="Rogozin D.Y."/>
            <person name="Degermendzhy A.G."/>
        </authorList>
    </citation>
    <scope>NUCLEOTIDE SEQUENCE [LARGE SCALE GENOMIC DNA]</scope>
    <source>
        <strain evidence="2 3">DSM 21339</strain>
    </source>
</reference>
<dbReference type="GeneID" id="55820724"/>
<organism evidence="2 3">
    <name type="scientific">Methanolobus zinderi</name>
    <dbReference type="NCBI Taxonomy" id="536044"/>
    <lineage>
        <taxon>Archaea</taxon>
        <taxon>Methanobacteriati</taxon>
        <taxon>Methanobacteriota</taxon>
        <taxon>Stenosarchaea group</taxon>
        <taxon>Methanomicrobia</taxon>
        <taxon>Methanosarcinales</taxon>
        <taxon>Methanosarcinaceae</taxon>
        <taxon>Methanolobus</taxon>
    </lineage>
</organism>
<evidence type="ECO:0000256" key="1">
    <source>
        <dbReference type="SAM" id="Coils"/>
    </source>
</evidence>
<evidence type="ECO:0000313" key="3">
    <source>
        <dbReference type="Proteomes" id="UP000509594"/>
    </source>
</evidence>
<dbReference type="KEGG" id="mzi:HWN40_03575"/>
<evidence type="ECO:0000313" key="2">
    <source>
        <dbReference type="EMBL" id="QLC49406.1"/>
    </source>
</evidence>
<dbReference type="EMBL" id="CP058215">
    <property type="protein sequence ID" value="QLC49406.1"/>
    <property type="molecule type" value="Genomic_DNA"/>
</dbReference>
<name>A0A7D5I011_9EURY</name>
<dbReference type="InterPro" id="IPR055533">
    <property type="entry name" value="DUF7109"/>
</dbReference>
<dbReference type="AlphaFoldDB" id="A0A7D5I011"/>
<sequence length="185" mass="21194">MKNKEELCGIIDALGALNIEELYSISKELSLLRDDVTLSESSIRDMCDEAEKGHLVAVVSWEEVAGLEEDEHSYYIPGPNAFPEVPFELSEVIDILQMSEREVDLSKAADRFHSNLHKRIKNLESKIDSLEQGKACFEDLEGLEEWYSDILNQYYDYSFWLQDDMSDLESEISTLSERIESLKSA</sequence>
<dbReference type="OrthoDB" id="142357at2157"/>
<dbReference type="RefSeq" id="WP_176964469.1">
    <property type="nucleotide sequence ID" value="NZ_CP058215.1"/>
</dbReference>
<accession>A0A7D5I011</accession>
<protein>
    <submittedName>
        <fullName evidence="2">Uncharacterized protein</fullName>
    </submittedName>
</protein>
<feature type="coiled-coil region" evidence="1">
    <location>
        <begin position="113"/>
        <end position="140"/>
    </location>
</feature>
<proteinExistence type="predicted"/>
<gene>
    <name evidence="2" type="ORF">HWN40_03575</name>
</gene>
<keyword evidence="3" id="KW-1185">Reference proteome</keyword>
<dbReference type="Pfam" id="PF23421">
    <property type="entry name" value="DUF7109"/>
    <property type="match status" value="1"/>
</dbReference>